<name>A0A0N8SJP9_9PSED</name>
<feature type="compositionally biased region" description="Polar residues" evidence="2">
    <location>
        <begin position="204"/>
        <end position="216"/>
    </location>
</feature>
<comment type="caution">
    <text evidence="5">The sequence shown here is derived from an EMBL/GenBank/DDBJ whole genome shotgun (WGS) entry which is preliminary data.</text>
</comment>
<protein>
    <submittedName>
        <fullName evidence="5">LysM domain-containing protein</fullName>
    </submittedName>
</protein>
<feature type="domain" description="FimV N-terminal" evidence="4">
    <location>
        <begin position="88"/>
        <end position="193"/>
    </location>
</feature>
<keyword evidence="1" id="KW-0175">Coiled coil</keyword>
<dbReference type="CDD" id="cd00118">
    <property type="entry name" value="LysM"/>
    <property type="match status" value="1"/>
</dbReference>
<feature type="coiled-coil region" evidence="1">
    <location>
        <begin position="320"/>
        <end position="354"/>
    </location>
</feature>
<dbReference type="InterPro" id="IPR038440">
    <property type="entry name" value="FimV_C_sf"/>
</dbReference>
<evidence type="ECO:0000256" key="1">
    <source>
        <dbReference type="SAM" id="Coils"/>
    </source>
</evidence>
<dbReference type="EMBL" id="LJRC01000219">
    <property type="protein sequence ID" value="KPY33000.1"/>
    <property type="molecule type" value="Genomic_DNA"/>
</dbReference>
<dbReference type="AlphaFoldDB" id="A0A0N8SJP9"/>
<evidence type="ECO:0000259" key="4">
    <source>
        <dbReference type="Pfam" id="PF25800"/>
    </source>
</evidence>
<feature type="region of interest" description="Disordered" evidence="2">
    <location>
        <begin position="197"/>
        <end position="225"/>
    </location>
</feature>
<reference evidence="5 6" key="1">
    <citation type="submission" date="2015-09" db="EMBL/GenBank/DDBJ databases">
        <title>Genome announcement of multiple Pseudomonas syringae strains.</title>
        <authorList>
            <person name="Thakur S."/>
            <person name="Wang P.W."/>
            <person name="Gong Y."/>
            <person name="Weir B.S."/>
            <person name="Guttman D.S."/>
        </authorList>
    </citation>
    <scope>NUCLEOTIDE SEQUENCE [LARGE SCALE GENOMIC DNA]</scope>
    <source>
        <strain evidence="5 6">ICMP3956</strain>
    </source>
</reference>
<dbReference type="InterPro" id="IPR018392">
    <property type="entry name" value="LysM"/>
</dbReference>
<sequence>MRTRALANSGQSRKILRRACEFSPILLPRIVKFIGIGEKPAVVSIRVSMLKSSQASTGRTVGHRFYTRLMAASVVASTLVYSSLASALGLGEITLHSALNQPLNAEIALLEADGLSPEDVVARLASPEAFAKAGVERVFFLNDLRFTPVLNGGRGVIRVVSHKAVTEPYLSFLVQLSRPNGDLLHEYTVLLDPATSPEGVAATRSRNTQRTAQSAAPESRMPVAPPAAVKGKHYKVLSGDTLNAIAARVQGQGSKVSTTQMADGIRLLNPQVFAQGAGLKPGQDLLLPDSAVLPTSGPSTASPSAPSVQPAEAREAAEQMATAAIETQQLTKALEELKAQTADLQDQLVGKDKQITALRTDLVQAQSGASKVSTPPPAVVPVQPPVVAAAPSEPFLSIPVLLAGLLIILLLLAFAYNRRRQQRTQSVAPAVTPDEPLIKPAQAAVLPVFEVPAVAPQPVVAPVAAPVVKASSSQRMAGAAPDALDGVSIYIAYGRFSEAIGILRNALEKQPEREDIRIRLLELLAEQGDSTGFAAEEQSALNHGVTPQAIQDVRERYPQLKTREALAASTALTAAAVGAVSLAKSAPESNAAAAPDPVSEQEQPAITQLDETTAAALNPEPSDEFQLNLDELSMDADWDLVDPFDAPPARTKPADRPEVDPGFSSDLNQLPEVFELSDEQFLSDFSDSDAVEPIEVIAPSAADDLSDDFLDSFMSDDSDFDLLDLEEPPLSQINQAQVLIDDGDIESAREILLQVIAESDEEHQRLARELLAGIS</sequence>
<evidence type="ECO:0000256" key="2">
    <source>
        <dbReference type="SAM" id="MobiDB-lite"/>
    </source>
</evidence>
<keyword evidence="3" id="KW-1133">Transmembrane helix</keyword>
<evidence type="ECO:0000313" key="5">
    <source>
        <dbReference type="EMBL" id="KPY33000.1"/>
    </source>
</evidence>
<dbReference type="InterPro" id="IPR036779">
    <property type="entry name" value="LysM_dom_sf"/>
</dbReference>
<keyword evidence="3" id="KW-0472">Membrane</keyword>
<dbReference type="Pfam" id="PF25800">
    <property type="entry name" value="FimV_N"/>
    <property type="match status" value="1"/>
</dbReference>
<organism evidence="5 6">
    <name type="scientific">Pseudomonas syringae pv. primulae</name>
    <dbReference type="NCBI Taxonomy" id="251707"/>
    <lineage>
        <taxon>Bacteria</taxon>
        <taxon>Pseudomonadati</taxon>
        <taxon>Pseudomonadota</taxon>
        <taxon>Gammaproteobacteria</taxon>
        <taxon>Pseudomonadales</taxon>
        <taxon>Pseudomonadaceae</taxon>
        <taxon>Pseudomonas</taxon>
    </lineage>
</organism>
<accession>A0A0N8SJP9</accession>
<keyword evidence="3" id="KW-0812">Transmembrane</keyword>
<proteinExistence type="predicted"/>
<evidence type="ECO:0000256" key="3">
    <source>
        <dbReference type="SAM" id="Phobius"/>
    </source>
</evidence>
<dbReference type="Proteomes" id="UP000050562">
    <property type="component" value="Unassembled WGS sequence"/>
</dbReference>
<feature type="transmembrane region" description="Helical" evidence="3">
    <location>
        <begin position="395"/>
        <end position="416"/>
    </location>
</feature>
<evidence type="ECO:0000313" key="6">
    <source>
        <dbReference type="Proteomes" id="UP000050562"/>
    </source>
</evidence>
<dbReference type="Gene3D" id="1.20.58.2200">
    <property type="match status" value="1"/>
</dbReference>
<dbReference type="Gene3D" id="3.10.350.10">
    <property type="entry name" value="LysM domain"/>
    <property type="match status" value="1"/>
</dbReference>
<dbReference type="InterPro" id="IPR020011">
    <property type="entry name" value="FimV_C"/>
</dbReference>
<dbReference type="PATRIC" id="fig|251707.3.peg.2610"/>
<dbReference type="NCBIfam" id="TIGR03504">
    <property type="entry name" value="FimV_Cterm"/>
    <property type="match status" value="1"/>
</dbReference>
<feature type="compositionally biased region" description="Low complexity" evidence="2">
    <location>
        <begin position="294"/>
        <end position="311"/>
    </location>
</feature>
<feature type="region of interest" description="Disordered" evidence="2">
    <location>
        <begin position="644"/>
        <end position="667"/>
    </location>
</feature>
<gene>
    <name evidence="5" type="ORF">ALO52_04654</name>
</gene>
<dbReference type="InterPro" id="IPR057840">
    <property type="entry name" value="FimV_N"/>
</dbReference>
<feature type="region of interest" description="Disordered" evidence="2">
    <location>
        <begin position="288"/>
        <end position="313"/>
    </location>
</feature>